<feature type="transmembrane region" description="Helical" evidence="1">
    <location>
        <begin position="42"/>
        <end position="66"/>
    </location>
</feature>
<dbReference type="Proteomes" id="UP000315471">
    <property type="component" value="Unassembled WGS sequence"/>
</dbReference>
<feature type="transmembrane region" description="Helical" evidence="1">
    <location>
        <begin position="12"/>
        <end position="30"/>
    </location>
</feature>
<reference evidence="2 3" key="1">
    <citation type="submission" date="2019-02" db="EMBL/GenBank/DDBJ databases">
        <title>Deep-cultivation of Planctomycetes and their phenomic and genomic characterization uncovers novel biology.</title>
        <authorList>
            <person name="Wiegand S."/>
            <person name="Jogler M."/>
            <person name="Boedeker C."/>
            <person name="Pinto D."/>
            <person name="Vollmers J."/>
            <person name="Rivas-Marin E."/>
            <person name="Kohn T."/>
            <person name="Peeters S.H."/>
            <person name="Heuer A."/>
            <person name="Rast P."/>
            <person name="Oberbeckmann S."/>
            <person name="Bunk B."/>
            <person name="Jeske O."/>
            <person name="Meyerdierks A."/>
            <person name="Storesund J.E."/>
            <person name="Kallscheuer N."/>
            <person name="Luecker S."/>
            <person name="Lage O.M."/>
            <person name="Pohl T."/>
            <person name="Merkel B.J."/>
            <person name="Hornburger P."/>
            <person name="Mueller R.-W."/>
            <person name="Bruemmer F."/>
            <person name="Labrenz M."/>
            <person name="Spormann A.M."/>
            <person name="Op Den Camp H."/>
            <person name="Overmann J."/>
            <person name="Amann R."/>
            <person name="Jetten M.S.M."/>
            <person name="Mascher T."/>
            <person name="Medema M.H."/>
            <person name="Devos D.P."/>
            <person name="Kaster A.-K."/>
            <person name="Ovreas L."/>
            <person name="Rohde M."/>
            <person name="Galperin M.Y."/>
            <person name="Jogler C."/>
        </authorList>
    </citation>
    <scope>NUCLEOTIDE SEQUENCE [LARGE SCALE GENOMIC DNA]</scope>
    <source>
        <strain evidence="2 3">Q31b</strain>
    </source>
</reference>
<gene>
    <name evidence="2" type="ORF">Q31b_33130</name>
</gene>
<keyword evidence="1" id="KW-0812">Transmembrane</keyword>
<comment type="caution">
    <text evidence="2">The sequence shown here is derived from an EMBL/GenBank/DDBJ whole genome shotgun (WGS) entry which is preliminary data.</text>
</comment>
<dbReference type="AlphaFoldDB" id="A0A5C6DVL4"/>
<keyword evidence="1" id="KW-1133">Transmembrane helix</keyword>
<evidence type="ECO:0000313" key="3">
    <source>
        <dbReference type="Proteomes" id="UP000315471"/>
    </source>
</evidence>
<evidence type="ECO:0000313" key="2">
    <source>
        <dbReference type="EMBL" id="TWU39997.1"/>
    </source>
</evidence>
<keyword evidence="1" id="KW-0472">Membrane</keyword>
<evidence type="ECO:0000256" key="1">
    <source>
        <dbReference type="SAM" id="Phobius"/>
    </source>
</evidence>
<name>A0A5C6DVL4_9BACT</name>
<keyword evidence="3" id="KW-1185">Reference proteome</keyword>
<sequence>MNSKESYVSGRGLSIAACLVIYYRIVAALWPRPFAASSAESAMFSILARFFGCKVSSLVRIGWLLFAYAIDPKAIGESLAYEDSDRVPRLATSAQGDQI</sequence>
<accession>A0A5C6DVL4</accession>
<protein>
    <submittedName>
        <fullName evidence="2">Uncharacterized protein</fullName>
    </submittedName>
</protein>
<proteinExistence type="predicted"/>
<organism evidence="2 3">
    <name type="scientific">Novipirellula aureliae</name>
    <dbReference type="NCBI Taxonomy" id="2527966"/>
    <lineage>
        <taxon>Bacteria</taxon>
        <taxon>Pseudomonadati</taxon>
        <taxon>Planctomycetota</taxon>
        <taxon>Planctomycetia</taxon>
        <taxon>Pirellulales</taxon>
        <taxon>Pirellulaceae</taxon>
        <taxon>Novipirellula</taxon>
    </lineage>
</organism>
<dbReference type="EMBL" id="SJPY01000005">
    <property type="protein sequence ID" value="TWU39997.1"/>
    <property type="molecule type" value="Genomic_DNA"/>
</dbReference>